<reference evidence="7 8" key="1">
    <citation type="submission" date="2019-07" db="EMBL/GenBank/DDBJ databases">
        <title>Pseudomonas mangiferae sp. nov., isolated from bark of mango tree in Thailand.</title>
        <authorList>
            <person name="Srisuk N."/>
            <person name="Anurat P."/>
        </authorList>
    </citation>
    <scope>NUCLEOTIDE SEQUENCE [LARGE SCALE GENOMIC DNA]</scope>
    <source>
        <strain evidence="7 8">DMKU_BBB3-04</strain>
    </source>
</reference>
<sequence>MKSLYGALLIATVALSAAAPVQAGAQATPEPALLYSYAEMRSFDLPAYLARRAPQLLPHAEAISHWAGYSSISPKVLLTLMEMHSAALSRPTPYALAHPFGPLSQAPDVAAQVEEIANRLATAYYAQLDAPAAERGLAATPHALAEVLPPATDDAAFAATYARLFGQQPPRLNQKRLADYRIQDVPPATLLQLPFPVGQAWGFGGAHTNTGSGRFPLSSMDFHDGGYWGSDTSNKWVVSAADGRAIRHSSCSVEVVHASGWSTTYYHLSNVQIQTNQTVRKNQRLANYANNINQALCNGGHSTGPHQHFSLKRNGAYQHLNGVQLSGYQIRTGRDSYDTDCSYFWLSRNGQRYCVGYRLNNPGVSGRATAVDGVSRSEAPSARLSWRADITSDYRAVLSRGAMTLNMGFSADDDEGAPASRGTPGLDDGRCQPFDASRRELCRYVRPALGQPAAEEAFAVTDAEVRDGPHPQPRVAF</sequence>
<keyword evidence="8" id="KW-1185">Reference proteome</keyword>
<gene>
    <name evidence="7" type="ORF">FM069_09090</name>
</gene>
<feature type="signal peptide" evidence="5">
    <location>
        <begin position="1"/>
        <end position="23"/>
    </location>
</feature>
<dbReference type="Proteomes" id="UP000315235">
    <property type="component" value="Unassembled WGS sequence"/>
</dbReference>
<dbReference type="InterPro" id="IPR050570">
    <property type="entry name" value="Cell_wall_metabolism_enzyme"/>
</dbReference>
<dbReference type="PRINTS" id="PR00933">
    <property type="entry name" value="BLYTICPTASE"/>
</dbReference>
<feature type="binding site" evidence="2">
    <location>
        <position position="221"/>
    </location>
    <ligand>
        <name>Zn(2+)</name>
        <dbReference type="ChEBI" id="CHEBI:29105"/>
    </ligand>
</feature>
<evidence type="ECO:0000256" key="5">
    <source>
        <dbReference type="SAM" id="SignalP"/>
    </source>
</evidence>
<comment type="caution">
    <text evidence="7">The sequence shown here is derived from an EMBL/GenBank/DDBJ whole genome shotgun (WGS) entry which is preliminary data.</text>
</comment>
<dbReference type="Pfam" id="PF01551">
    <property type="entry name" value="Peptidase_M23"/>
    <property type="match status" value="1"/>
</dbReference>
<evidence type="ECO:0000313" key="7">
    <source>
        <dbReference type="EMBL" id="TRX75241.1"/>
    </source>
</evidence>
<feature type="binding site" evidence="2">
    <location>
        <position position="308"/>
    </location>
    <ligand>
        <name>Zn(2+)</name>
        <dbReference type="ChEBI" id="CHEBI:29105"/>
    </ligand>
</feature>
<dbReference type="InterPro" id="IPR016047">
    <property type="entry name" value="M23ase_b-sheet_dom"/>
</dbReference>
<feature type="region of interest" description="Disordered" evidence="4">
    <location>
        <begin position="409"/>
        <end position="431"/>
    </location>
</feature>
<comment type="cofactor">
    <cofactor evidence="2">
        <name>Zn(2+)</name>
        <dbReference type="ChEBI" id="CHEBI:29105"/>
    </cofactor>
    <text evidence="2">Binds 1 zinc ion per subunit.</text>
</comment>
<feature type="active site" description="Proton donor/acceptor" evidence="1">
    <location>
        <position position="306"/>
    </location>
</feature>
<evidence type="ECO:0000256" key="2">
    <source>
        <dbReference type="PIRSR" id="PIRSR600841-2"/>
    </source>
</evidence>
<feature type="disulfide bond" evidence="3">
    <location>
        <begin position="341"/>
        <end position="354"/>
    </location>
</feature>
<keyword evidence="2" id="KW-0479">Metal-binding</keyword>
<accession>A0A553H0G4</accession>
<protein>
    <submittedName>
        <fullName evidence="7">Peptidoglycan DD-metalloendopeptidase family protein</fullName>
    </submittedName>
</protein>
<dbReference type="PANTHER" id="PTHR21666:SF270">
    <property type="entry name" value="MUREIN HYDROLASE ACTIVATOR ENVC"/>
    <property type="match status" value="1"/>
</dbReference>
<dbReference type="AlphaFoldDB" id="A0A553H0G4"/>
<evidence type="ECO:0000256" key="3">
    <source>
        <dbReference type="PIRSR" id="PIRSR600841-3"/>
    </source>
</evidence>
<feature type="chain" id="PRO_5021842016" evidence="5">
    <location>
        <begin position="24"/>
        <end position="477"/>
    </location>
</feature>
<dbReference type="GO" id="GO:0006508">
    <property type="term" value="P:proteolysis"/>
    <property type="evidence" value="ECO:0007669"/>
    <property type="project" value="InterPro"/>
</dbReference>
<dbReference type="RefSeq" id="WP_143487979.1">
    <property type="nucleotide sequence ID" value="NZ_VJOY01000005.1"/>
</dbReference>
<evidence type="ECO:0000256" key="1">
    <source>
        <dbReference type="PIRSR" id="PIRSR600841-1"/>
    </source>
</evidence>
<dbReference type="CDD" id="cd12797">
    <property type="entry name" value="M23_peptidase"/>
    <property type="match status" value="1"/>
</dbReference>
<name>A0A553H0G4_9PSED</name>
<dbReference type="GO" id="GO:0004222">
    <property type="term" value="F:metalloendopeptidase activity"/>
    <property type="evidence" value="ECO:0007669"/>
    <property type="project" value="InterPro"/>
</dbReference>
<dbReference type="PANTHER" id="PTHR21666">
    <property type="entry name" value="PEPTIDASE-RELATED"/>
    <property type="match status" value="1"/>
</dbReference>
<feature type="domain" description="M23ase beta-sheet core" evidence="6">
    <location>
        <begin position="226"/>
        <end position="317"/>
    </location>
</feature>
<dbReference type="Gene3D" id="2.70.70.10">
    <property type="entry name" value="Glucose Permease (Domain IIA)"/>
    <property type="match status" value="1"/>
</dbReference>
<dbReference type="EMBL" id="VJOY01000005">
    <property type="protein sequence ID" value="TRX75241.1"/>
    <property type="molecule type" value="Genomic_DNA"/>
</dbReference>
<dbReference type="InterPro" id="IPR000841">
    <property type="entry name" value="Pept_M23A_Blytic"/>
</dbReference>
<evidence type="ECO:0000259" key="6">
    <source>
        <dbReference type="Pfam" id="PF01551"/>
    </source>
</evidence>
<keyword evidence="2" id="KW-0862">Zinc</keyword>
<keyword evidence="3" id="KW-1015">Disulfide bond</keyword>
<dbReference type="OrthoDB" id="6188067at2"/>
<proteinExistence type="predicted"/>
<feature type="active site" description="Proton donor/acceptor" evidence="1">
    <location>
        <position position="267"/>
    </location>
</feature>
<evidence type="ECO:0000313" key="8">
    <source>
        <dbReference type="Proteomes" id="UP000315235"/>
    </source>
</evidence>
<organism evidence="7 8">
    <name type="scientific">Pseudomonas mangiferae</name>
    <dbReference type="NCBI Taxonomy" id="2593654"/>
    <lineage>
        <taxon>Bacteria</taxon>
        <taxon>Pseudomonadati</taxon>
        <taxon>Pseudomonadota</taxon>
        <taxon>Gammaproteobacteria</taxon>
        <taxon>Pseudomonadales</taxon>
        <taxon>Pseudomonadaceae</taxon>
        <taxon>Pseudomonas</taxon>
    </lineage>
</organism>
<dbReference type="GO" id="GO:0046872">
    <property type="term" value="F:metal ion binding"/>
    <property type="evidence" value="ECO:0007669"/>
    <property type="project" value="UniProtKB-KW"/>
</dbReference>
<feature type="binding site" evidence="2">
    <location>
        <position position="207"/>
    </location>
    <ligand>
        <name>Zn(2+)</name>
        <dbReference type="ChEBI" id="CHEBI:29105"/>
    </ligand>
</feature>
<feature type="disulfide bond" evidence="3">
    <location>
        <begin position="251"/>
        <end position="297"/>
    </location>
</feature>
<dbReference type="InterPro" id="IPR011055">
    <property type="entry name" value="Dup_hybrid_motif"/>
</dbReference>
<keyword evidence="5" id="KW-0732">Signal</keyword>
<dbReference type="SUPFAM" id="SSF51261">
    <property type="entry name" value="Duplicated hybrid motif"/>
    <property type="match status" value="1"/>
</dbReference>
<evidence type="ECO:0000256" key="4">
    <source>
        <dbReference type="SAM" id="MobiDB-lite"/>
    </source>
</evidence>